<dbReference type="CDD" id="cd01714">
    <property type="entry name" value="ETF_beta"/>
    <property type="match status" value="1"/>
</dbReference>
<dbReference type="InterPro" id="IPR033948">
    <property type="entry name" value="ETF_beta_N"/>
</dbReference>
<gene>
    <name evidence="7" type="ORF">DESME_06990</name>
</gene>
<dbReference type="InterPro" id="IPR014729">
    <property type="entry name" value="Rossmann-like_a/b/a_fold"/>
</dbReference>
<evidence type="ECO:0000313" key="7">
    <source>
        <dbReference type="EMBL" id="AHF06835.1"/>
    </source>
</evidence>
<dbReference type="GO" id="GO:0005829">
    <property type="term" value="C:cytosol"/>
    <property type="evidence" value="ECO:0007669"/>
    <property type="project" value="TreeGrafter"/>
</dbReference>
<dbReference type="AlphaFoldDB" id="W0E7K0"/>
<comment type="subunit">
    <text evidence="2">Heterodimer of an alpha and a beta subunit.</text>
</comment>
<evidence type="ECO:0000256" key="4">
    <source>
        <dbReference type="ARBA" id="ARBA00022448"/>
    </source>
</evidence>
<dbReference type="Proteomes" id="UP000010847">
    <property type="component" value="Chromosome"/>
</dbReference>
<evidence type="ECO:0000256" key="5">
    <source>
        <dbReference type="ARBA" id="ARBA00022982"/>
    </source>
</evidence>
<dbReference type="OrthoDB" id="9804960at2"/>
<evidence type="ECO:0000256" key="3">
    <source>
        <dbReference type="ARBA" id="ARBA00016797"/>
    </source>
</evidence>
<keyword evidence="5" id="KW-0249">Electron transport</keyword>
<evidence type="ECO:0000256" key="1">
    <source>
        <dbReference type="ARBA" id="ARBA00007557"/>
    </source>
</evidence>
<keyword evidence="8" id="KW-1185">Reference proteome</keyword>
<evidence type="ECO:0000313" key="8">
    <source>
        <dbReference type="Proteomes" id="UP000010847"/>
    </source>
</evidence>
<dbReference type="eggNOG" id="COG2086">
    <property type="taxonomic scope" value="Bacteria"/>
</dbReference>
<reference evidence="7 8" key="1">
    <citation type="submission" date="2013-12" db="EMBL/GenBank/DDBJ databases">
        <authorList>
            <consortium name="DOE Joint Genome Institute"/>
            <person name="Smidt H."/>
            <person name="Huntemann M."/>
            <person name="Han J."/>
            <person name="Chen A."/>
            <person name="Kyrpides N."/>
            <person name="Mavromatis K."/>
            <person name="Markowitz V."/>
            <person name="Palaniappan K."/>
            <person name="Ivanova N."/>
            <person name="Schaumberg A."/>
            <person name="Pati A."/>
            <person name="Liolios K."/>
            <person name="Nordberg H.P."/>
            <person name="Cantor M.N."/>
            <person name="Hua S.X."/>
            <person name="Woyke T."/>
        </authorList>
    </citation>
    <scope>NUCLEOTIDE SEQUENCE [LARGE SCALE GENOMIC DNA]</scope>
    <source>
        <strain evidence="8">DSM 15288</strain>
    </source>
</reference>
<comment type="similarity">
    <text evidence="1">Belongs to the ETF beta-subunit/FixA family.</text>
</comment>
<keyword evidence="4" id="KW-0813">Transport</keyword>
<dbReference type="RefSeq" id="WP_025248705.1">
    <property type="nucleotide sequence ID" value="NZ_CP007032.1"/>
</dbReference>
<dbReference type="PIRSF" id="PIRSF000090">
    <property type="entry name" value="Beta-ETF"/>
    <property type="match status" value="1"/>
</dbReference>
<dbReference type="Pfam" id="PF01012">
    <property type="entry name" value="ETF"/>
    <property type="match status" value="1"/>
</dbReference>
<dbReference type="PANTHER" id="PTHR21294:SF8">
    <property type="entry name" value="ELECTRON TRANSFER FLAVOPROTEIN SUBUNIT BETA"/>
    <property type="match status" value="1"/>
</dbReference>
<dbReference type="InterPro" id="IPR012255">
    <property type="entry name" value="ETF_b"/>
</dbReference>
<dbReference type="InterPro" id="IPR014730">
    <property type="entry name" value="ETF_a/b_N"/>
</dbReference>
<dbReference type="EMBL" id="CP007032">
    <property type="protein sequence ID" value="AHF06835.1"/>
    <property type="molecule type" value="Genomic_DNA"/>
</dbReference>
<dbReference type="HOGENOM" id="CLU_060196_0_0_9"/>
<evidence type="ECO:0000259" key="6">
    <source>
        <dbReference type="SMART" id="SM00893"/>
    </source>
</evidence>
<dbReference type="SMART" id="SM00893">
    <property type="entry name" value="ETF"/>
    <property type="match status" value="1"/>
</dbReference>
<dbReference type="Gene3D" id="3.40.50.620">
    <property type="entry name" value="HUPs"/>
    <property type="match status" value="1"/>
</dbReference>
<accession>W0E7K0</accession>
<protein>
    <recommendedName>
        <fullName evidence="3">Electron transfer flavoprotein subunit beta</fullName>
    </recommendedName>
</protein>
<dbReference type="GO" id="GO:0009055">
    <property type="term" value="F:electron transfer activity"/>
    <property type="evidence" value="ECO:0007669"/>
    <property type="project" value="InterPro"/>
</dbReference>
<dbReference type="SUPFAM" id="SSF52402">
    <property type="entry name" value="Adenine nucleotide alpha hydrolases-like"/>
    <property type="match status" value="1"/>
</dbReference>
<dbReference type="PANTHER" id="PTHR21294">
    <property type="entry name" value="ELECTRON TRANSFER FLAVOPROTEIN BETA-SUBUNIT"/>
    <property type="match status" value="1"/>
</dbReference>
<dbReference type="STRING" id="871968.DESME_06990"/>
<name>W0E7K0_9FIRM</name>
<dbReference type="KEGG" id="dmt:DESME_06990"/>
<evidence type="ECO:0000256" key="2">
    <source>
        <dbReference type="ARBA" id="ARBA00011355"/>
    </source>
</evidence>
<feature type="domain" description="Electron transfer flavoprotein alpha/beta-subunit N-terminal" evidence="6">
    <location>
        <begin position="22"/>
        <end position="211"/>
    </location>
</feature>
<organism evidence="7 8">
    <name type="scientific">Desulfitobacterium metallireducens DSM 15288</name>
    <dbReference type="NCBI Taxonomy" id="871968"/>
    <lineage>
        <taxon>Bacteria</taxon>
        <taxon>Bacillati</taxon>
        <taxon>Bacillota</taxon>
        <taxon>Clostridia</taxon>
        <taxon>Eubacteriales</taxon>
        <taxon>Desulfitobacteriaceae</taxon>
        <taxon>Desulfitobacterium</taxon>
    </lineage>
</organism>
<proteinExistence type="inferred from homology"/>
<sequence>MNIVVCMKQTFDTEAKIVLNAEGKVNSDGVTLVINPLDEYAIEEGLRLKEKLGGEVTILTLGGDQATAAIRTALAMGADKAVLINDPALGEVDEGVATEVLSAAAKTLSSDIILAGVMDTDNGSAQVAVRIAEKLGIPSVSAVTKLDINADKAEAVRVIDGGTATLEVPLPVMVTVVQGINEPRYPSVAGIMKAKKKPLTTMTLSDLGVNASDLTVHNKVTKLTLPIPRKGGRIIPGEVAEATLELARLLHEEAKIL</sequence>